<dbReference type="RefSeq" id="WP_379524298.1">
    <property type="nucleotide sequence ID" value="NZ_JBHSPA010000115.1"/>
</dbReference>
<evidence type="ECO:0000313" key="1">
    <source>
        <dbReference type="EMBL" id="MFC5834890.1"/>
    </source>
</evidence>
<dbReference type="InterPro" id="IPR009057">
    <property type="entry name" value="Homeodomain-like_sf"/>
</dbReference>
<reference evidence="2" key="1">
    <citation type="journal article" date="2019" name="Int. J. Syst. Evol. Microbiol.">
        <title>The Global Catalogue of Microorganisms (GCM) 10K type strain sequencing project: providing services to taxonomists for standard genome sequencing and annotation.</title>
        <authorList>
            <consortium name="The Broad Institute Genomics Platform"/>
            <consortium name="The Broad Institute Genome Sequencing Center for Infectious Disease"/>
            <person name="Wu L."/>
            <person name="Ma J."/>
        </authorList>
    </citation>
    <scope>NUCLEOTIDE SEQUENCE [LARGE SCALE GENOMIC DNA]</scope>
    <source>
        <strain evidence="2">CCUG 53903</strain>
    </source>
</reference>
<dbReference type="Proteomes" id="UP001596058">
    <property type="component" value="Unassembled WGS sequence"/>
</dbReference>
<dbReference type="SUPFAM" id="SSF46689">
    <property type="entry name" value="Homeodomain-like"/>
    <property type="match status" value="1"/>
</dbReference>
<dbReference type="Pfam" id="PF13565">
    <property type="entry name" value="HTH_32"/>
    <property type="match status" value="1"/>
</dbReference>
<sequence length="233" mass="26338">MALRLLYLIVLRVFGWIALLARSQASKDAEILVLWHQLAVLRRQVAVPRPSWADRAILSALARLLPRCRRCHLFVTPRTLLRWHADLVKRRWTYPKHGPGRPPVRPTIRALVLRLAAENPGWGYRRIAGQIAGLGRKVSPATVWAILKRAGFDPAPRCSGPTWAQFLHAQTFGILACDFFSVETVMLTRLYCFAVVEHATRRVHVRGVTANPTAGWVAQQARNLLLDLGDRNL</sequence>
<accession>A0ABW1DA16</accession>
<proteinExistence type="predicted"/>
<keyword evidence="2" id="KW-1185">Reference proteome</keyword>
<name>A0ABW1DA16_9ACTN</name>
<comment type="caution">
    <text evidence="1">The sequence shown here is derived from an EMBL/GenBank/DDBJ whole genome shotgun (WGS) entry which is preliminary data.</text>
</comment>
<organism evidence="1 2">
    <name type="scientific">Nonomuraea insulae</name>
    <dbReference type="NCBI Taxonomy" id="1616787"/>
    <lineage>
        <taxon>Bacteria</taxon>
        <taxon>Bacillati</taxon>
        <taxon>Actinomycetota</taxon>
        <taxon>Actinomycetes</taxon>
        <taxon>Streptosporangiales</taxon>
        <taxon>Streptosporangiaceae</taxon>
        <taxon>Nonomuraea</taxon>
    </lineage>
</organism>
<evidence type="ECO:0000313" key="2">
    <source>
        <dbReference type="Proteomes" id="UP001596058"/>
    </source>
</evidence>
<protein>
    <submittedName>
        <fullName evidence="1">Helix-turn-helix domain-containing protein</fullName>
    </submittedName>
</protein>
<gene>
    <name evidence="1" type="ORF">ACFPZ3_64565</name>
</gene>
<dbReference type="EMBL" id="JBHSPA010000115">
    <property type="protein sequence ID" value="MFC5834890.1"/>
    <property type="molecule type" value="Genomic_DNA"/>
</dbReference>